<evidence type="ECO:0000256" key="9">
    <source>
        <dbReference type="RuleBase" id="RU004516"/>
    </source>
</evidence>
<dbReference type="GO" id="GO:0052655">
    <property type="term" value="F:L-valine-2-oxoglutarate transaminase activity"/>
    <property type="evidence" value="ECO:0007669"/>
    <property type="project" value="EnsemblFungi"/>
</dbReference>
<dbReference type="Gene3D" id="3.30.470.10">
    <property type="match status" value="1"/>
</dbReference>
<dbReference type="EC" id="2.6.1.42" evidence="10"/>
<evidence type="ECO:0000256" key="5">
    <source>
        <dbReference type="ARBA" id="ARBA00022679"/>
    </source>
</evidence>
<dbReference type="CDD" id="cd01557">
    <property type="entry name" value="BCAT_beta_family"/>
    <property type="match status" value="1"/>
</dbReference>
<sequence>MLTCEWTREQGWATPLIQPYGNLSLPPSASVLHYAIECFEGLKAYKDRSGAVRLFRPELNMQRLLNSAQRLALPSFDPTELLALVEETVKTDSDWIPDQPGYSLYIRPTIIGTQESLGVSPPNKALLFVICCPVGPYYKTGFSPVNYAGGILPQTKVAPAGYQQILWLFGPDHQVTEVGTMNCFIYWTNEQDELELVTPALTDGTILPGVTRDSILELGRNWNEFKVSERTVTMQQLTRALGEGRVHEMFGAGTAAVVSPIKAIHYNGQDLQIPLDKKDPTSMAGPLAMRFWEAITMIQYGEIQHEWSVKIA</sequence>
<evidence type="ECO:0000313" key="12">
    <source>
        <dbReference type="Proteomes" id="UP000240830"/>
    </source>
</evidence>
<accession>A0A2H9TMS1</accession>
<keyword evidence="3 10" id="KW-0032">Aminotransferase</keyword>
<organism evidence="11 12">
    <name type="scientific">Paramicrosporidium saccamoebae</name>
    <dbReference type="NCBI Taxonomy" id="1246581"/>
    <lineage>
        <taxon>Eukaryota</taxon>
        <taxon>Fungi</taxon>
        <taxon>Fungi incertae sedis</taxon>
        <taxon>Cryptomycota</taxon>
        <taxon>Cryptomycota incertae sedis</taxon>
        <taxon>Paramicrosporidium</taxon>
    </lineage>
</organism>
<comment type="catalytic activity">
    <reaction evidence="10">
        <text>L-leucine + 2-oxoglutarate = 4-methyl-2-oxopentanoate + L-glutamate</text>
        <dbReference type="Rhea" id="RHEA:18321"/>
        <dbReference type="ChEBI" id="CHEBI:16810"/>
        <dbReference type="ChEBI" id="CHEBI:17865"/>
        <dbReference type="ChEBI" id="CHEBI:29985"/>
        <dbReference type="ChEBI" id="CHEBI:57427"/>
        <dbReference type="EC" id="2.6.1.42"/>
    </reaction>
</comment>
<dbReference type="Gene3D" id="3.20.10.10">
    <property type="entry name" value="D-amino Acid Aminotransferase, subunit A, domain 2"/>
    <property type="match status" value="1"/>
</dbReference>
<evidence type="ECO:0000313" key="11">
    <source>
        <dbReference type="EMBL" id="PJF19055.1"/>
    </source>
</evidence>
<dbReference type="GO" id="GO:0052654">
    <property type="term" value="F:L-leucine-2-oxoglutarate transaminase activity"/>
    <property type="evidence" value="ECO:0007669"/>
    <property type="project" value="EnsemblFungi"/>
</dbReference>
<dbReference type="FunFam" id="3.30.470.10:FF:000005">
    <property type="entry name" value="Branched-chain-amino-acid aminotransferase"/>
    <property type="match status" value="1"/>
</dbReference>
<evidence type="ECO:0000256" key="1">
    <source>
        <dbReference type="ARBA" id="ARBA00001933"/>
    </source>
</evidence>
<keyword evidence="5 10" id="KW-0808">Transferase</keyword>
<evidence type="ECO:0000256" key="7">
    <source>
        <dbReference type="ARBA" id="ARBA00023304"/>
    </source>
</evidence>
<comment type="catalytic activity">
    <reaction evidence="10">
        <text>L-valine + 2-oxoglutarate = 3-methyl-2-oxobutanoate + L-glutamate</text>
        <dbReference type="Rhea" id="RHEA:24813"/>
        <dbReference type="ChEBI" id="CHEBI:11851"/>
        <dbReference type="ChEBI" id="CHEBI:16810"/>
        <dbReference type="ChEBI" id="CHEBI:29985"/>
        <dbReference type="ChEBI" id="CHEBI:57762"/>
        <dbReference type="EC" id="2.6.1.42"/>
    </reaction>
</comment>
<dbReference type="PANTHER" id="PTHR11825">
    <property type="entry name" value="SUBGROUP IIII AMINOTRANSFERASE"/>
    <property type="match status" value="1"/>
</dbReference>
<dbReference type="InterPro" id="IPR001544">
    <property type="entry name" value="Aminotrans_IV"/>
</dbReference>
<dbReference type="GO" id="GO:0009098">
    <property type="term" value="P:L-leucine biosynthetic process"/>
    <property type="evidence" value="ECO:0007669"/>
    <property type="project" value="EnsemblFungi"/>
</dbReference>
<dbReference type="InterPro" id="IPR043132">
    <property type="entry name" value="BCAT-like_C"/>
</dbReference>
<keyword evidence="4 10" id="KW-0028">Amino-acid biosynthesis</keyword>
<dbReference type="InterPro" id="IPR018300">
    <property type="entry name" value="Aminotrans_IV_CS"/>
</dbReference>
<dbReference type="OrthoDB" id="1732691at2759"/>
<evidence type="ECO:0000256" key="4">
    <source>
        <dbReference type="ARBA" id="ARBA00022605"/>
    </source>
</evidence>
<keyword evidence="6 9" id="KW-0663">Pyridoxal phosphate</keyword>
<reference evidence="11 12" key="1">
    <citation type="submission" date="2016-10" db="EMBL/GenBank/DDBJ databases">
        <title>The genome of Paramicrosporidium saccamoebae is the missing link in understanding Cryptomycota and Microsporidia evolution.</title>
        <authorList>
            <person name="Quandt C.A."/>
            <person name="Beaudet D."/>
            <person name="Corsaro D."/>
            <person name="Michel R."/>
            <person name="Corradi N."/>
            <person name="James T."/>
        </authorList>
    </citation>
    <scope>NUCLEOTIDE SEQUENCE [LARGE SCALE GENOMIC DNA]</scope>
    <source>
        <strain evidence="11 12">KSL3</strain>
    </source>
</reference>
<dbReference type="GO" id="GO:0009099">
    <property type="term" value="P:L-valine biosynthetic process"/>
    <property type="evidence" value="ECO:0007669"/>
    <property type="project" value="EnsemblFungi"/>
</dbReference>
<evidence type="ECO:0000256" key="6">
    <source>
        <dbReference type="ARBA" id="ARBA00022898"/>
    </source>
</evidence>
<protein>
    <recommendedName>
        <fullName evidence="10">Branched-chain-amino-acid aminotransferase</fullName>
        <ecNumber evidence="10">2.6.1.42</ecNumber>
    </recommendedName>
</protein>
<dbReference type="InterPro" id="IPR005786">
    <property type="entry name" value="B_amino_transII"/>
</dbReference>
<proteinExistence type="inferred from homology"/>
<dbReference type="PIRSF" id="PIRSF006468">
    <property type="entry name" value="BCAT1"/>
    <property type="match status" value="1"/>
</dbReference>
<gene>
    <name evidence="11" type="ORF">PSACC_01141</name>
</gene>
<evidence type="ECO:0000256" key="3">
    <source>
        <dbReference type="ARBA" id="ARBA00022576"/>
    </source>
</evidence>
<dbReference type="GO" id="GO:0005759">
    <property type="term" value="C:mitochondrial matrix"/>
    <property type="evidence" value="ECO:0007669"/>
    <property type="project" value="EnsemblFungi"/>
</dbReference>
<dbReference type="GO" id="GO:0052656">
    <property type="term" value="F:L-isoleucine-2-oxoglutarate transaminase activity"/>
    <property type="evidence" value="ECO:0007669"/>
    <property type="project" value="EnsemblFungi"/>
</dbReference>
<dbReference type="STRING" id="1246581.A0A2H9TMS1"/>
<name>A0A2H9TMS1_9FUNG</name>
<comment type="cofactor">
    <cofactor evidence="1 9">
        <name>pyridoxal 5'-phosphate</name>
        <dbReference type="ChEBI" id="CHEBI:597326"/>
    </cofactor>
</comment>
<dbReference type="InterPro" id="IPR036038">
    <property type="entry name" value="Aminotransferase-like"/>
</dbReference>
<dbReference type="PROSITE" id="PS00770">
    <property type="entry name" value="AA_TRANSFER_CLASS_4"/>
    <property type="match status" value="1"/>
</dbReference>
<dbReference type="InterPro" id="IPR043131">
    <property type="entry name" value="BCAT-like_N"/>
</dbReference>
<dbReference type="Pfam" id="PF01063">
    <property type="entry name" value="Aminotran_4"/>
    <property type="match status" value="1"/>
</dbReference>
<dbReference type="InterPro" id="IPR033939">
    <property type="entry name" value="BCAT_family"/>
</dbReference>
<dbReference type="EMBL" id="MTSL01000084">
    <property type="protein sequence ID" value="PJF19055.1"/>
    <property type="molecule type" value="Genomic_DNA"/>
</dbReference>
<evidence type="ECO:0000256" key="10">
    <source>
        <dbReference type="RuleBase" id="RU004517"/>
    </source>
</evidence>
<comment type="similarity">
    <text evidence="2 8">Belongs to the class-IV pyridoxal-phosphate-dependent aminotransferase family.</text>
</comment>
<comment type="caution">
    <text evidence="11">The sequence shown here is derived from an EMBL/GenBank/DDBJ whole genome shotgun (WGS) entry which is preliminary data.</text>
</comment>
<dbReference type="AlphaFoldDB" id="A0A2H9TMS1"/>
<evidence type="ECO:0000256" key="8">
    <source>
        <dbReference type="RuleBase" id="RU004106"/>
    </source>
</evidence>
<dbReference type="PANTHER" id="PTHR11825:SF44">
    <property type="entry name" value="BRANCHED-CHAIN-AMINO-ACID AMINOTRANSFERASE"/>
    <property type="match status" value="1"/>
</dbReference>
<dbReference type="Proteomes" id="UP000240830">
    <property type="component" value="Unassembled WGS sequence"/>
</dbReference>
<keyword evidence="7 10" id="KW-0100">Branched-chain amino acid biosynthesis</keyword>
<comment type="catalytic activity">
    <reaction evidence="10">
        <text>L-isoleucine + 2-oxoglutarate = (S)-3-methyl-2-oxopentanoate + L-glutamate</text>
        <dbReference type="Rhea" id="RHEA:24801"/>
        <dbReference type="ChEBI" id="CHEBI:16810"/>
        <dbReference type="ChEBI" id="CHEBI:29985"/>
        <dbReference type="ChEBI" id="CHEBI:35146"/>
        <dbReference type="ChEBI" id="CHEBI:58045"/>
        <dbReference type="EC" id="2.6.1.42"/>
    </reaction>
</comment>
<dbReference type="GO" id="GO:1901705">
    <property type="term" value="P:L-isoleucine biosynthetic process"/>
    <property type="evidence" value="ECO:0007669"/>
    <property type="project" value="EnsemblFungi"/>
</dbReference>
<evidence type="ECO:0000256" key="2">
    <source>
        <dbReference type="ARBA" id="ARBA00009320"/>
    </source>
</evidence>
<dbReference type="SUPFAM" id="SSF56752">
    <property type="entry name" value="D-aminoacid aminotransferase-like PLP-dependent enzymes"/>
    <property type="match status" value="1"/>
</dbReference>
<keyword evidence="12" id="KW-1185">Reference proteome</keyword>